<dbReference type="GO" id="GO:0007005">
    <property type="term" value="P:mitochondrion organization"/>
    <property type="evidence" value="ECO:0007669"/>
    <property type="project" value="TreeGrafter"/>
</dbReference>
<dbReference type="GO" id="GO:0005739">
    <property type="term" value="C:mitochondrion"/>
    <property type="evidence" value="ECO:0007669"/>
    <property type="project" value="InterPro"/>
</dbReference>
<name>A0A8J2RB65_9CRUS</name>
<organism evidence="2 3">
    <name type="scientific">Daphnia galeata</name>
    <dbReference type="NCBI Taxonomy" id="27404"/>
    <lineage>
        <taxon>Eukaryota</taxon>
        <taxon>Metazoa</taxon>
        <taxon>Ecdysozoa</taxon>
        <taxon>Arthropoda</taxon>
        <taxon>Crustacea</taxon>
        <taxon>Branchiopoda</taxon>
        <taxon>Diplostraca</taxon>
        <taxon>Cladocera</taxon>
        <taxon>Anomopoda</taxon>
        <taxon>Daphniidae</taxon>
        <taxon>Daphnia</taxon>
    </lineage>
</organism>
<protein>
    <recommendedName>
        <fullName evidence="4">Pentatricopeptide repeat-containing protein 2, mitochondrial</fullName>
    </recommendedName>
</protein>
<accession>A0A8J2RB65</accession>
<dbReference type="PANTHER" id="PTHR14700:SF0">
    <property type="entry name" value="PENTATRICOPEPTIDE REPEAT-CONTAINING PROTEIN 2, MITOCHONDRIAL"/>
    <property type="match status" value="1"/>
</dbReference>
<evidence type="ECO:0008006" key="4">
    <source>
        <dbReference type="Google" id="ProtNLM"/>
    </source>
</evidence>
<dbReference type="InterPro" id="IPR034629">
    <property type="entry name" value="PTCD2"/>
</dbReference>
<dbReference type="Proteomes" id="UP000789390">
    <property type="component" value="Unassembled WGS sequence"/>
</dbReference>
<dbReference type="InterPro" id="IPR011990">
    <property type="entry name" value="TPR-like_helical_dom_sf"/>
</dbReference>
<keyword evidence="3" id="KW-1185">Reference proteome</keyword>
<sequence>MTARSKTAVNFHGTQMKEKFRSRMQEFASADSTSLVFTDDLKTMLNLAENTPEDIKLLHQMIEKFHDQSSGLRFGTFVFGPVIMRYFHSINETNALLALLRNPKTVTLFDQFISYQIAMDLLLNNKMYNEVMEVFEIAQSRNIQDNPFPKNCLILAMAALYRMNTPESYQQMKTVLEKANNVAHVPMRRALTYAACLALNQNDPKFCIELLSECKQQNYVTVRNLKAIAFAKLNRLDDALAIMRAALEYDRPNMEVRKRSFFKDVVDSISQIVTESASKDVQLEFERIVKNLKDREMVEDQTLDMMLESPIERLDPRERDSWNNNRNFVDRGMVERNFNQNSNYDRKTRPLYPPRRPGLNEME</sequence>
<evidence type="ECO:0000313" key="2">
    <source>
        <dbReference type="EMBL" id="CAH0099395.1"/>
    </source>
</evidence>
<reference evidence="2" key="1">
    <citation type="submission" date="2021-11" db="EMBL/GenBank/DDBJ databases">
        <authorList>
            <person name="Schell T."/>
        </authorList>
    </citation>
    <scope>NUCLEOTIDE SEQUENCE</scope>
    <source>
        <strain evidence="2">M5</strain>
    </source>
</reference>
<proteinExistence type="predicted"/>
<dbReference type="GO" id="GO:0050684">
    <property type="term" value="P:regulation of mRNA processing"/>
    <property type="evidence" value="ECO:0007669"/>
    <property type="project" value="InterPro"/>
</dbReference>
<dbReference type="AlphaFoldDB" id="A0A8J2RB65"/>
<evidence type="ECO:0000256" key="1">
    <source>
        <dbReference type="SAM" id="MobiDB-lite"/>
    </source>
</evidence>
<comment type="caution">
    <text evidence="2">The sequence shown here is derived from an EMBL/GenBank/DDBJ whole genome shotgun (WGS) entry which is preliminary data.</text>
</comment>
<feature type="region of interest" description="Disordered" evidence="1">
    <location>
        <begin position="333"/>
        <end position="363"/>
    </location>
</feature>
<gene>
    <name evidence="2" type="ORF">DGAL_LOCUS1529</name>
</gene>
<dbReference type="OrthoDB" id="6073372at2759"/>
<dbReference type="SUPFAM" id="SSF48452">
    <property type="entry name" value="TPR-like"/>
    <property type="match status" value="1"/>
</dbReference>
<dbReference type="PANTHER" id="PTHR14700">
    <property type="entry name" value="PENTATRICOPEPTIDE REPEAT-CONTAINING PROTEIN 2, MITOCHONDRIAL"/>
    <property type="match status" value="1"/>
</dbReference>
<dbReference type="Gene3D" id="1.25.40.10">
    <property type="entry name" value="Tetratricopeptide repeat domain"/>
    <property type="match status" value="1"/>
</dbReference>
<dbReference type="EMBL" id="CAKKLH010000018">
    <property type="protein sequence ID" value="CAH0099395.1"/>
    <property type="molecule type" value="Genomic_DNA"/>
</dbReference>
<evidence type="ECO:0000313" key="3">
    <source>
        <dbReference type="Proteomes" id="UP000789390"/>
    </source>
</evidence>
<dbReference type="GO" id="GO:0003723">
    <property type="term" value="F:RNA binding"/>
    <property type="evidence" value="ECO:0007669"/>
    <property type="project" value="TreeGrafter"/>
</dbReference>